<dbReference type="Proteomes" id="UP000606786">
    <property type="component" value="Unassembled WGS sequence"/>
</dbReference>
<sequence>MLLKIYVKSLLIVRTLMMLINNKSFQTHIATYKHTMHSCTHRRKYIHTYISSYIRIKQWCRSRFAFSFASINKRFQCIFEDCIRWQEKRSSVGHKLKKSIRNEIQTTEELCVATHTAGI</sequence>
<evidence type="ECO:0000313" key="1">
    <source>
        <dbReference type="EMBL" id="CAD7011264.1"/>
    </source>
</evidence>
<comment type="caution">
    <text evidence="1">The sequence shown here is derived from an EMBL/GenBank/DDBJ whole genome shotgun (WGS) entry which is preliminary data.</text>
</comment>
<keyword evidence="2" id="KW-1185">Reference proteome</keyword>
<proteinExistence type="predicted"/>
<dbReference type="EMBL" id="CAJHJT010000056">
    <property type="protein sequence ID" value="CAD7011264.1"/>
    <property type="molecule type" value="Genomic_DNA"/>
</dbReference>
<reference evidence="1" key="1">
    <citation type="submission" date="2020-11" db="EMBL/GenBank/DDBJ databases">
        <authorList>
            <person name="Whitehead M."/>
        </authorList>
    </citation>
    <scope>NUCLEOTIDE SEQUENCE</scope>
    <source>
        <strain evidence="1">EGII</strain>
    </source>
</reference>
<evidence type="ECO:0000313" key="2">
    <source>
        <dbReference type="Proteomes" id="UP000606786"/>
    </source>
</evidence>
<name>A0A811V8B6_CERCA</name>
<accession>A0A811V8B6</accession>
<gene>
    <name evidence="1" type="ORF">CCAP1982_LOCUS19372</name>
</gene>
<protein>
    <submittedName>
        <fullName evidence="1">(Mediterranean fruit fly) hypothetical protein</fullName>
    </submittedName>
</protein>
<organism evidence="1 2">
    <name type="scientific">Ceratitis capitata</name>
    <name type="common">Mediterranean fruit fly</name>
    <name type="synonym">Tephritis capitata</name>
    <dbReference type="NCBI Taxonomy" id="7213"/>
    <lineage>
        <taxon>Eukaryota</taxon>
        <taxon>Metazoa</taxon>
        <taxon>Ecdysozoa</taxon>
        <taxon>Arthropoda</taxon>
        <taxon>Hexapoda</taxon>
        <taxon>Insecta</taxon>
        <taxon>Pterygota</taxon>
        <taxon>Neoptera</taxon>
        <taxon>Endopterygota</taxon>
        <taxon>Diptera</taxon>
        <taxon>Brachycera</taxon>
        <taxon>Muscomorpha</taxon>
        <taxon>Tephritoidea</taxon>
        <taxon>Tephritidae</taxon>
        <taxon>Ceratitis</taxon>
        <taxon>Ceratitis</taxon>
    </lineage>
</organism>
<dbReference type="AlphaFoldDB" id="A0A811V8B6"/>